<keyword evidence="2 6" id="KW-0812">Transmembrane</keyword>
<dbReference type="OrthoDB" id="261587at2"/>
<feature type="transmembrane region" description="Helical" evidence="6">
    <location>
        <begin position="55"/>
        <end position="76"/>
    </location>
</feature>
<feature type="transmembrane region" description="Helical" evidence="6">
    <location>
        <begin position="96"/>
        <end position="121"/>
    </location>
</feature>
<dbReference type="GO" id="GO:0005886">
    <property type="term" value="C:plasma membrane"/>
    <property type="evidence" value="ECO:0007669"/>
    <property type="project" value="TreeGrafter"/>
</dbReference>
<feature type="compositionally biased region" description="Basic and acidic residues" evidence="5">
    <location>
        <begin position="1"/>
        <end position="11"/>
    </location>
</feature>
<keyword evidence="3 6" id="KW-1133">Transmembrane helix</keyword>
<dbReference type="Gene3D" id="1.20.1080.10">
    <property type="entry name" value="Glycerol uptake facilitator protein"/>
    <property type="match status" value="1"/>
</dbReference>
<evidence type="ECO:0000313" key="7">
    <source>
        <dbReference type="EMBL" id="SFO81178.1"/>
    </source>
</evidence>
<dbReference type="InterPro" id="IPR023271">
    <property type="entry name" value="Aquaporin-like"/>
</dbReference>
<dbReference type="AlphaFoldDB" id="A0A1I5K885"/>
<dbReference type="Proteomes" id="UP000199236">
    <property type="component" value="Unassembled WGS sequence"/>
</dbReference>
<feature type="transmembrane region" description="Helical" evidence="6">
    <location>
        <begin position="133"/>
        <end position="160"/>
    </location>
</feature>
<evidence type="ECO:0000313" key="8">
    <source>
        <dbReference type="Proteomes" id="UP000199236"/>
    </source>
</evidence>
<comment type="subcellular location">
    <subcellularLocation>
        <location evidence="1">Membrane</location>
        <topology evidence="1">Multi-pass membrane protein</topology>
    </subcellularLocation>
</comment>
<dbReference type="PANTHER" id="PTHR30520">
    <property type="entry name" value="FORMATE TRANSPORTER-RELATED"/>
    <property type="match status" value="1"/>
</dbReference>
<feature type="compositionally biased region" description="Basic and acidic residues" evidence="5">
    <location>
        <begin position="20"/>
        <end position="29"/>
    </location>
</feature>
<dbReference type="STRING" id="655353.SAMN04488056_11376"/>
<evidence type="ECO:0000256" key="2">
    <source>
        <dbReference type="ARBA" id="ARBA00022692"/>
    </source>
</evidence>
<evidence type="ECO:0000256" key="4">
    <source>
        <dbReference type="ARBA" id="ARBA00023136"/>
    </source>
</evidence>
<feature type="transmembrane region" description="Helical" evidence="6">
    <location>
        <begin position="208"/>
        <end position="229"/>
    </location>
</feature>
<dbReference type="Pfam" id="PF01226">
    <property type="entry name" value="Form_Nir_trans"/>
    <property type="match status" value="1"/>
</dbReference>
<evidence type="ECO:0000256" key="1">
    <source>
        <dbReference type="ARBA" id="ARBA00004141"/>
    </source>
</evidence>
<dbReference type="EMBL" id="FOVR01000013">
    <property type="protein sequence ID" value="SFO81178.1"/>
    <property type="molecule type" value="Genomic_DNA"/>
</dbReference>
<keyword evidence="8" id="KW-1185">Reference proteome</keyword>
<dbReference type="GO" id="GO:0015499">
    <property type="term" value="F:formate transmembrane transporter activity"/>
    <property type="evidence" value="ECO:0007669"/>
    <property type="project" value="TreeGrafter"/>
</dbReference>
<gene>
    <name evidence="7" type="ORF">SAMN04488056_11376</name>
</gene>
<evidence type="ECO:0000256" key="5">
    <source>
        <dbReference type="SAM" id="MobiDB-lite"/>
    </source>
</evidence>
<keyword evidence="4 6" id="KW-0472">Membrane</keyword>
<feature type="region of interest" description="Disordered" evidence="5">
    <location>
        <begin position="1"/>
        <end position="29"/>
    </location>
</feature>
<dbReference type="PANTHER" id="PTHR30520:SF2">
    <property type="entry name" value="INNER MEMBRANE PROTEIN YFDC"/>
    <property type="match status" value="1"/>
</dbReference>
<evidence type="ECO:0000256" key="3">
    <source>
        <dbReference type="ARBA" id="ARBA00022989"/>
    </source>
</evidence>
<accession>A0A1I5K885</accession>
<reference evidence="7 8" key="1">
    <citation type="submission" date="2016-10" db="EMBL/GenBank/DDBJ databases">
        <authorList>
            <person name="de Groot N.N."/>
        </authorList>
    </citation>
    <scope>NUCLEOTIDE SEQUENCE [LARGE SCALE GENOMIC DNA]</scope>
    <source>
        <strain evidence="7 8">CGMCC 1.9157</strain>
    </source>
</reference>
<proteinExistence type="predicted"/>
<protein>
    <submittedName>
        <fullName evidence="7">Formate/nitrite transporter FocA, FNT family</fullName>
    </submittedName>
</protein>
<sequence length="280" mass="30066">MSAPREKKDKSGNNSPLTAQERKDVRDHHSLSSVSVYAVVHREGTEELNRPATSLWWSGVAAGIGISTSVMAEGILHKLFEGSPHQFAIENLGYTVGFVLVILGRLQLFTENTITAILPLLTHRSLNMLWSTLRIWAIVFIANLCGTFLAASLGHFVGTIPPEYVDGMAAVSHHYANLELSQAFSLGITSGFLVAAIVWMIPSARGAAFLVIIMFTYLIAIGNFTHVIAGSTELFLLAMRGEVGLSQAAALLVCTLLGNIAGGTGLFALLAYGQVARELE</sequence>
<feature type="transmembrane region" description="Helical" evidence="6">
    <location>
        <begin position="249"/>
        <end position="272"/>
    </location>
</feature>
<evidence type="ECO:0000256" key="6">
    <source>
        <dbReference type="SAM" id="Phobius"/>
    </source>
</evidence>
<feature type="transmembrane region" description="Helical" evidence="6">
    <location>
        <begin position="180"/>
        <end position="201"/>
    </location>
</feature>
<name>A0A1I5K885_9HYPH</name>
<dbReference type="InterPro" id="IPR000292">
    <property type="entry name" value="For/NO2_transpt"/>
</dbReference>
<organism evidence="7 8">
    <name type="scientific">Cohaesibacter marisflavi</name>
    <dbReference type="NCBI Taxonomy" id="655353"/>
    <lineage>
        <taxon>Bacteria</taxon>
        <taxon>Pseudomonadati</taxon>
        <taxon>Pseudomonadota</taxon>
        <taxon>Alphaproteobacteria</taxon>
        <taxon>Hyphomicrobiales</taxon>
        <taxon>Cohaesibacteraceae</taxon>
    </lineage>
</organism>